<dbReference type="InterPro" id="IPR001387">
    <property type="entry name" value="Cro/C1-type_HTH"/>
</dbReference>
<evidence type="ECO:0000259" key="2">
    <source>
        <dbReference type="PROSITE" id="PS50943"/>
    </source>
</evidence>
<evidence type="ECO:0000313" key="3">
    <source>
        <dbReference type="EMBL" id="MDX5895280.1"/>
    </source>
</evidence>
<name>A0AB35T8Q5_RUBRA</name>
<dbReference type="Gene3D" id="1.10.260.40">
    <property type="entry name" value="lambda repressor-like DNA-binding domains"/>
    <property type="match status" value="1"/>
</dbReference>
<accession>A0AB35T8Q5</accession>
<comment type="caution">
    <text evidence="3">The sequence shown here is derived from an EMBL/GenBank/DDBJ whole genome shotgun (WGS) entry which is preliminary data.</text>
</comment>
<dbReference type="AlphaFoldDB" id="A0AB35T8Q5"/>
<dbReference type="InterPro" id="IPR050807">
    <property type="entry name" value="TransReg_Diox_bact_type"/>
</dbReference>
<dbReference type="InterPro" id="IPR010982">
    <property type="entry name" value="Lambda_DNA-bd_dom_sf"/>
</dbReference>
<sequence>MPVVVYIGEKLKEARTKRLLTQEELAEKAGVSPSTVVNIERNNAEPHFRTIRKLAKALDVDPTSLLEE</sequence>
<dbReference type="PANTHER" id="PTHR46797">
    <property type="entry name" value="HTH-TYPE TRANSCRIPTIONAL REGULATOR"/>
    <property type="match status" value="1"/>
</dbReference>
<dbReference type="Proteomes" id="UP001281130">
    <property type="component" value="Unassembled WGS sequence"/>
</dbReference>
<dbReference type="GO" id="GO:0005829">
    <property type="term" value="C:cytosol"/>
    <property type="evidence" value="ECO:0007669"/>
    <property type="project" value="TreeGrafter"/>
</dbReference>
<dbReference type="PROSITE" id="PS50943">
    <property type="entry name" value="HTH_CROC1"/>
    <property type="match status" value="1"/>
</dbReference>
<dbReference type="SUPFAM" id="SSF47413">
    <property type="entry name" value="lambda repressor-like DNA-binding domains"/>
    <property type="match status" value="1"/>
</dbReference>
<dbReference type="GO" id="GO:0003700">
    <property type="term" value="F:DNA-binding transcription factor activity"/>
    <property type="evidence" value="ECO:0007669"/>
    <property type="project" value="TreeGrafter"/>
</dbReference>
<protein>
    <submittedName>
        <fullName evidence="3">Helix-turn-helix transcriptional regulator</fullName>
    </submittedName>
</protein>
<dbReference type="SMART" id="SM00530">
    <property type="entry name" value="HTH_XRE"/>
    <property type="match status" value="1"/>
</dbReference>
<dbReference type="EMBL" id="JAWXXX010000002">
    <property type="protein sequence ID" value="MDX5895280.1"/>
    <property type="molecule type" value="Genomic_DNA"/>
</dbReference>
<dbReference type="PANTHER" id="PTHR46797:SF1">
    <property type="entry name" value="METHYLPHOSPHONATE SYNTHASE"/>
    <property type="match status" value="1"/>
</dbReference>
<feature type="domain" description="HTH cro/C1-type" evidence="2">
    <location>
        <begin position="11"/>
        <end position="65"/>
    </location>
</feature>
<dbReference type="CDD" id="cd00093">
    <property type="entry name" value="HTH_XRE"/>
    <property type="match status" value="1"/>
</dbReference>
<gene>
    <name evidence="3" type="ORF">SIL72_14730</name>
</gene>
<proteinExistence type="predicted"/>
<dbReference type="GO" id="GO:0003677">
    <property type="term" value="F:DNA binding"/>
    <property type="evidence" value="ECO:0007669"/>
    <property type="project" value="UniProtKB-KW"/>
</dbReference>
<organism evidence="3 4">
    <name type="scientific">Rubrobacter radiotolerans</name>
    <name type="common">Arthrobacter radiotolerans</name>
    <dbReference type="NCBI Taxonomy" id="42256"/>
    <lineage>
        <taxon>Bacteria</taxon>
        <taxon>Bacillati</taxon>
        <taxon>Actinomycetota</taxon>
        <taxon>Rubrobacteria</taxon>
        <taxon>Rubrobacterales</taxon>
        <taxon>Rubrobacteraceae</taxon>
        <taxon>Rubrobacter</taxon>
    </lineage>
</organism>
<keyword evidence="1" id="KW-0238">DNA-binding</keyword>
<dbReference type="Pfam" id="PF01381">
    <property type="entry name" value="HTH_3"/>
    <property type="match status" value="1"/>
</dbReference>
<reference evidence="3" key="1">
    <citation type="submission" date="2023-11" db="EMBL/GenBank/DDBJ databases">
        <title>MicrobeMod: A computational toolkit for identifying prokaryotic methylation and restriction-modification with nanopore sequencing.</title>
        <authorList>
            <person name="Crits-Christoph A."/>
            <person name="Kang S.C."/>
            <person name="Lee H."/>
            <person name="Ostrov N."/>
        </authorList>
    </citation>
    <scope>NUCLEOTIDE SEQUENCE</scope>
    <source>
        <strain evidence="3">ATCC 51242</strain>
    </source>
</reference>
<dbReference type="RefSeq" id="WP_084362526.1">
    <property type="nucleotide sequence ID" value="NZ_JAWXXX010000002.1"/>
</dbReference>
<evidence type="ECO:0000313" key="4">
    <source>
        <dbReference type="Proteomes" id="UP001281130"/>
    </source>
</evidence>
<evidence type="ECO:0000256" key="1">
    <source>
        <dbReference type="ARBA" id="ARBA00023125"/>
    </source>
</evidence>